<accession>A0A8K0F3R5</accession>
<dbReference type="PANTHER" id="PTHR25462">
    <property type="entry name" value="BONUS, ISOFORM C-RELATED"/>
    <property type="match status" value="1"/>
</dbReference>
<proteinExistence type="predicted"/>
<dbReference type="SUPFAM" id="SSF57850">
    <property type="entry name" value="RING/U-box"/>
    <property type="match status" value="1"/>
</dbReference>
<evidence type="ECO:0000313" key="11">
    <source>
        <dbReference type="Proteomes" id="UP000838412"/>
    </source>
</evidence>
<dbReference type="InterPro" id="IPR002083">
    <property type="entry name" value="MATH/TRAF_dom"/>
</dbReference>
<organism evidence="10 11">
    <name type="scientific">Branchiostoma lanceolatum</name>
    <name type="common">Common lancelet</name>
    <name type="synonym">Amphioxus lanceolatum</name>
    <dbReference type="NCBI Taxonomy" id="7740"/>
    <lineage>
        <taxon>Eukaryota</taxon>
        <taxon>Metazoa</taxon>
        <taxon>Chordata</taxon>
        <taxon>Cephalochordata</taxon>
        <taxon>Leptocardii</taxon>
        <taxon>Amphioxiformes</taxon>
        <taxon>Branchiostomatidae</taxon>
        <taxon>Branchiostoma</taxon>
    </lineage>
</organism>
<keyword evidence="3" id="KW-0479">Metal-binding</keyword>
<dbReference type="InterPro" id="IPR001841">
    <property type="entry name" value="Znf_RING"/>
</dbReference>
<dbReference type="SUPFAM" id="SSF49599">
    <property type="entry name" value="TRAF domain-like"/>
    <property type="match status" value="1"/>
</dbReference>
<dbReference type="CDD" id="cd19757">
    <property type="entry name" value="Bbox1"/>
    <property type="match status" value="1"/>
</dbReference>
<evidence type="ECO:0000256" key="4">
    <source>
        <dbReference type="ARBA" id="ARBA00022771"/>
    </source>
</evidence>
<protein>
    <submittedName>
        <fullName evidence="10">USP7 protein</fullName>
    </submittedName>
</protein>
<keyword evidence="2" id="KW-0963">Cytoplasm</keyword>
<dbReference type="FunFam" id="3.30.40.10:FF:000362">
    <property type="entry name" value="E3 ubiquitin-protein ligase TRIM56"/>
    <property type="match status" value="1"/>
</dbReference>
<dbReference type="OrthoDB" id="264520at2759"/>
<dbReference type="SMART" id="SM00184">
    <property type="entry name" value="RING"/>
    <property type="match status" value="1"/>
</dbReference>
<dbReference type="InterPro" id="IPR008974">
    <property type="entry name" value="TRAF-like"/>
</dbReference>
<sequence>MAEPILSKISGDFLECTICLEPFKDPKALPCLHTFCEGCLKKVVEQQGDVEGTFPCPTCRADTALPEDGVAGFRNNFYVQSLSDTVQAHKSLVGKDNEQVQCGVCEVEVAHLGCVPCEEFLCDECACAYHRAKRTRSHEIIGSADLKEQLVTKTADKENVVPGNNVDEGIQVEESHAEGTIRFTVENFTKVVERKFSPVVLIHNLPWKLCIQPYYMSYAQLPSKNLAVSLYCVAGSRSLWSCHASAELRLIPVFRGVETISRTLENTFCAKHRGCGFRQFMSWRDVCNPQKGYIKDDTIILEAVVKADAPRGEKGIFVEDSDGIHPTNLETVKEVCKQEARECEGVYKRSLSAAAREMKASIFIKWRRTFRKSSEII</sequence>
<gene>
    <name evidence="10" type="primary">USP7</name>
    <name evidence="10" type="ORF">BLAG_LOCUS25619</name>
</gene>
<dbReference type="Gene3D" id="3.30.40.10">
    <property type="entry name" value="Zinc/RING finger domain, C3HC4 (zinc finger)"/>
    <property type="match status" value="1"/>
</dbReference>
<evidence type="ECO:0000259" key="8">
    <source>
        <dbReference type="PROSITE" id="PS50119"/>
    </source>
</evidence>
<feature type="domain" description="MATH" evidence="9">
    <location>
        <begin position="178"/>
        <end position="305"/>
    </location>
</feature>
<dbReference type="EMBL" id="OV696694">
    <property type="protein sequence ID" value="CAH1274677.1"/>
    <property type="molecule type" value="Genomic_DNA"/>
</dbReference>
<dbReference type="Proteomes" id="UP000838412">
    <property type="component" value="Chromosome 9"/>
</dbReference>
<dbReference type="PROSITE" id="PS50119">
    <property type="entry name" value="ZF_BBOX"/>
    <property type="match status" value="1"/>
</dbReference>
<dbReference type="Gene3D" id="2.60.210.10">
    <property type="entry name" value="Apoptosis, Tumor Necrosis Factor Receptor Associated Protein 2, Chain A"/>
    <property type="match status" value="1"/>
</dbReference>
<dbReference type="PROSITE" id="PS00518">
    <property type="entry name" value="ZF_RING_1"/>
    <property type="match status" value="1"/>
</dbReference>
<dbReference type="InterPro" id="IPR018957">
    <property type="entry name" value="Znf_C3HC4_RING-type"/>
</dbReference>
<dbReference type="PROSITE" id="PS50144">
    <property type="entry name" value="MATH"/>
    <property type="match status" value="1"/>
</dbReference>
<dbReference type="Pfam" id="PF22486">
    <property type="entry name" value="MATH_2"/>
    <property type="match status" value="1"/>
</dbReference>
<feature type="domain" description="B box-type" evidence="8">
    <location>
        <begin position="97"/>
        <end position="143"/>
    </location>
</feature>
<dbReference type="GO" id="GO:0006513">
    <property type="term" value="P:protein monoubiquitination"/>
    <property type="evidence" value="ECO:0007669"/>
    <property type="project" value="TreeGrafter"/>
</dbReference>
<dbReference type="SMART" id="SM00061">
    <property type="entry name" value="MATH"/>
    <property type="match status" value="1"/>
</dbReference>
<dbReference type="PANTHER" id="PTHR25462:SF229">
    <property type="entry name" value="TRANSCRIPTION INTERMEDIARY FACTOR 1-BETA"/>
    <property type="match status" value="1"/>
</dbReference>
<dbReference type="Pfam" id="PF00097">
    <property type="entry name" value="zf-C3HC4"/>
    <property type="match status" value="1"/>
</dbReference>
<evidence type="ECO:0000313" key="10">
    <source>
        <dbReference type="EMBL" id="CAH1274677.1"/>
    </source>
</evidence>
<dbReference type="GO" id="GO:0061630">
    <property type="term" value="F:ubiquitin protein ligase activity"/>
    <property type="evidence" value="ECO:0007669"/>
    <property type="project" value="TreeGrafter"/>
</dbReference>
<dbReference type="InterPro" id="IPR017907">
    <property type="entry name" value="Znf_RING_CS"/>
</dbReference>
<feature type="domain" description="RING-type" evidence="7">
    <location>
        <begin position="16"/>
        <end position="60"/>
    </location>
</feature>
<evidence type="ECO:0000259" key="9">
    <source>
        <dbReference type="PROSITE" id="PS50144"/>
    </source>
</evidence>
<reference evidence="10" key="1">
    <citation type="submission" date="2022-01" db="EMBL/GenBank/DDBJ databases">
        <authorList>
            <person name="Braso-Vives M."/>
        </authorList>
    </citation>
    <scope>NUCLEOTIDE SEQUENCE</scope>
</reference>
<dbReference type="GO" id="GO:0005737">
    <property type="term" value="C:cytoplasm"/>
    <property type="evidence" value="ECO:0007669"/>
    <property type="project" value="UniProtKB-SubCell"/>
</dbReference>
<dbReference type="InterPro" id="IPR047153">
    <property type="entry name" value="TRIM45/56/19-like"/>
</dbReference>
<evidence type="ECO:0000256" key="6">
    <source>
        <dbReference type="PROSITE-ProRule" id="PRU00024"/>
    </source>
</evidence>
<comment type="subcellular location">
    <subcellularLocation>
        <location evidence="1">Cytoplasm</location>
    </subcellularLocation>
</comment>
<keyword evidence="5" id="KW-0862">Zinc</keyword>
<dbReference type="GO" id="GO:0008270">
    <property type="term" value="F:zinc ion binding"/>
    <property type="evidence" value="ECO:0007669"/>
    <property type="project" value="UniProtKB-KW"/>
</dbReference>
<evidence type="ECO:0000256" key="2">
    <source>
        <dbReference type="ARBA" id="ARBA00022490"/>
    </source>
</evidence>
<evidence type="ECO:0000256" key="3">
    <source>
        <dbReference type="ARBA" id="ARBA00022723"/>
    </source>
</evidence>
<evidence type="ECO:0000256" key="1">
    <source>
        <dbReference type="ARBA" id="ARBA00004496"/>
    </source>
</evidence>
<keyword evidence="4 6" id="KW-0863">Zinc-finger</keyword>
<evidence type="ECO:0000256" key="5">
    <source>
        <dbReference type="ARBA" id="ARBA00022833"/>
    </source>
</evidence>
<dbReference type="InterPro" id="IPR013083">
    <property type="entry name" value="Znf_RING/FYVE/PHD"/>
</dbReference>
<evidence type="ECO:0000259" key="7">
    <source>
        <dbReference type="PROSITE" id="PS50089"/>
    </source>
</evidence>
<dbReference type="InterPro" id="IPR000315">
    <property type="entry name" value="Znf_B-box"/>
</dbReference>
<name>A0A8K0F3R5_BRALA</name>
<keyword evidence="11" id="KW-1185">Reference proteome</keyword>
<dbReference type="PROSITE" id="PS50089">
    <property type="entry name" value="ZF_RING_2"/>
    <property type="match status" value="1"/>
</dbReference>
<dbReference type="AlphaFoldDB" id="A0A8K0F3R5"/>